<keyword evidence="7" id="KW-1133">Transmembrane helix</keyword>
<dbReference type="GO" id="GO:0009897">
    <property type="term" value="C:external side of plasma membrane"/>
    <property type="evidence" value="ECO:0007669"/>
    <property type="project" value="TreeGrafter"/>
</dbReference>
<dbReference type="PROSITE" id="PS51004">
    <property type="entry name" value="SEMA"/>
    <property type="match status" value="1"/>
</dbReference>
<sequence length="488" mass="54253">GRGIAPFTPDPNTLVLIDGQDIYSTIKKSQQNGKIPRFRRVRGGSELYTSDTVMDNPQFVKATTLRHEEPHQDKIYYFFREDNPDKSPEAPRNISRVAQLCKEDKGGTSSLSASKWTTFLKATLICVDPATKGNFNWLQDVFIVPADDWRHSKVYGLFTNTWGSSAVCVYSFGDIDAVFRTSRLKGYHGPNPEIKPGQCVPSGQHTPSETFKIADSHPEVEERVEPLARGPLFHNQHRYRKIGVHRVAAAGGRGYNVLYLATGTGGTREGDHSPVLCGSQSDHSPCSLPQAVLYVGSAGRVLELPMAMCRTYRSNCHSCLLARDPYCGWANGSCLPLALNRCVGTLPPIFPPNFYPPPAHPSPFPPLHPADDFRNISVLPFSRYYLNCSIESRYATYTWYHEDALVRSCNSSHAQRGCFHFIPSVGRQHYGHYVCVSEEDGFRQALVKERLLDRLGLLSRRGGAGAIPAVSWSLLVMVVAVVVAELFH</sequence>
<dbReference type="SUPFAM" id="SSF48726">
    <property type="entry name" value="Immunoglobulin"/>
    <property type="match status" value="1"/>
</dbReference>
<dbReference type="Gene3D" id="2.60.40.10">
    <property type="entry name" value="Immunoglobulins"/>
    <property type="match status" value="1"/>
</dbReference>
<dbReference type="GO" id="GO:0005178">
    <property type="term" value="F:integrin binding"/>
    <property type="evidence" value="ECO:0007669"/>
    <property type="project" value="TreeGrafter"/>
</dbReference>
<dbReference type="InterPro" id="IPR001627">
    <property type="entry name" value="Semap_dom"/>
</dbReference>
<dbReference type="AlphaFoldDB" id="A0A8C5U1A4"/>
<dbReference type="InterPro" id="IPR036352">
    <property type="entry name" value="Semap_dom_sf"/>
</dbReference>
<evidence type="ECO:0000313" key="10">
    <source>
        <dbReference type="Proteomes" id="UP000694560"/>
    </source>
</evidence>
<keyword evidence="5" id="KW-0325">Glycoprotein</keyword>
<evidence type="ECO:0000313" key="9">
    <source>
        <dbReference type="Ensembl" id="ENSMCSP00000013766.1"/>
    </source>
</evidence>
<reference evidence="9" key="2">
    <citation type="submission" date="2025-09" db="UniProtKB">
        <authorList>
            <consortium name="Ensembl"/>
        </authorList>
    </citation>
    <scope>IDENTIFICATION</scope>
</reference>
<accession>A0A8C5U1A4</accession>
<dbReference type="Gene3D" id="3.30.1680.10">
    <property type="entry name" value="ligand-binding face of the semaphorins, domain 2"/>
    <property type="match status" value="1"/>
</dbReference>
<evidence type="ECO:0000256" key="5">
    <source>
        <dbReference type="ARBA" id="ARBA00023180"/>
    </source>
</evidence>
<evidence type="ECO:0000256" key="3">
    <source>
        <dbReference type="ARBA" id="ARBA00023136"/>
    </source>
</evidence>
<dbReference type="PANTHER" id="PTHR11036">
    <property type="entry name" value="SEMAPHORIN"/>
    <property type="match status" value="1"/>
</dbReference>
<feature type="transmembrane region" description="Helical" evidence="7">
    <location>
        <begin position="469"/>
        <end position="487"/>
    </location>
</feature>
<keyword evidence="4" id="KW-1015">Disulfide bond</keyword>
<evidence type="ECO:0000256" key="4">
    <source>
        <dbReference type="ARBA" id="ARBA00023157"/>
    </source>
</evidence>
<dbReference type="Ensembl" id="ENSMCST00000014126.1">
    <property type="protein sequence ID" value="ENSMCSP00000013766.1"/>
    <property type="gene ID" value="ENSMCSG00000009741.1"/>
</dbReference>
<comment type="caution">
    <text evidence="6">Lacks conserved residue(s) required for the propagation of feature annotation.</text>
</comment>
<dbReference type="SMART" id="SM00630">
    <property type="entry name" value="Sema"/>
    <property type="match status" value="1"/>
</dbReference>
<protein>
    <submittedName>
        <fullName evidence="9">Semaphorin 7A (John Milton Hagen blood group)</fullName>
    </submittedName>
</protein>
<feature type="domain" description="Sema" evidence="8">
    <location>
        <begin position="1"/>
        <end position="306"/>
    </location>
</feature>
<proteinExistence type="inferred from homology"/>
<keyword evidence="3 7" id="KW-0472">Membrane</keyword>
<dbReference type="GO" id="GO:0007411">
    <property type="term" value="P:axon guidance"/>
    <property type="evidence" value="ECO:0007669"/>
    <property type="project" value="TreeGrafter"/>
</dbReference>
<reference evidence="9" key="1">
    <citation type="submission" date="2025-08" db="UniProtKB">
        <authorList>
            <consortium name="Ensembl"/>
        </authorList>
    </citation>
    <scope>IDENTIFICATION</scope>
</reference>
<evidence type="ECO:0000256" key="6">
    <source>
        <dbReference type="PROSITE-ProRule" id="PRU00352"/>
    </source>
</evidence>
<evidence type="ECO:0000256" key="7">
    <source>
        <dbReference type="SAM" id="Phobius"/>
    </source>
</evidence>
<dbReference type="GO" id="GO:0001755">
    <property type="term" value="P:neural crest cell migration"/>
    <property type="evidence" value="ECO:0007669"/>
    <property type="project" value="TreeGrafter"/>
</dbReference>
<dbReference type="GO" id="GO:0030215">
    <property type="term" value="F:semaphorin receptor binding"/>
    <property type="evidence" value="ECO:0007669"/>
    <property type="project" value="InterPro"/>
</dbReference>
<dbReference type="InterPro" id="IPR027231">
    <property type="entry name" value="Semaphorin"/>
</dbReference>
<dbReference type="InterPro" id="IPR002165">
    <property type="entry name" value="Plexin_repeat"/>
</dbReference>
<evidence type="ECO:0000259" key="8">
    <source>
        <dbReference type="PROSITE" id="PS51004"/>
    </source>
</evidence>
<dbReference type="GO" id="GO:0007229">
    <property type="term" value="P:integrin-mediated signaling pathway"/>
    <property type="evidence" value="ECO:0007669"/>
    <property type="project" value="TreeGrafter"/>
</dbReference>
<dbReference type="GO" id="GO:0045499">
    <property type="term" value="F:chemorepellent activity"/>
    <property type="evidence" value="ECO:0007669"/>
    <property type="project" value="TreeGrafter"/>
</dbReference>
<dbReference type="Gene3D" id="2.130.10.10">
    <property type="entry name" value="YVTN repeat-like/Quinoprotein amine dehydrogenase"/>
    <property type="match status" value="1"/>
</dbReference>
<dbReference type="InterPro" id="IPR013783">
    <property type="entry name" value="Ig-like_fold"/>
</dbReference>
<dbReference type="GO" id="GO:0071526">
    <property type="term" value="P:semaphorin-plexin signaling pathway"/>
    <property type="evidence" value="ECO:0007669"/>
    <property type="project" value="TreeGrafter"/>
</dbReference>
<keyword evidence="10" id="KW-1185">Reference proteome</keyword>
<dbReference type="Pfam" id="PF01437">
    <property type="entry name" value="PSI"/>
    <property type="match status" value="1"/>
</dbReference>
<dbReference type="SUPFAM" id="SSF101912">
    <property type="entry name" value="Sema domain"/>
    <property type="match status" value="1"/>
</dbReference>
<dbReference type="SUPFAM" id="SSF103575">
    <property type="entry name" value="Plexin repeat"/>
    <property type="match status" value="1"/>
</dbReference>
<evidence type="ECO:0000256" key="2">
    <source>
        <dbReference type="ARBA" id="ARBA00009492"/>
    </source>
</evidence>
<dbReference type="GO" id="GO:0050727">
    <property type="term" value="P:regulation of inflammatory response"/>
    <property type="evidence" value="ECO:0007669"/>
    <property type="project" value="TreeGrafter"/>
</dbReference>
<dbReference type="Pfam" id="PF01403">
    <property type="entry name" value="Sema"/>
    <property type="match status" value="1"/>
</dbReference>
<dbReference type="PANTHER" id="PTHR11036:SF80">
    <property type="entry name" value="SEMAPHORIN-7A"/>
    <property type="match status" value="1"/>
</dbReference>
<keyword evidence="7" id="KW-0812">Transmembrane</keyword>
<dbReference type="Proteomes" id="UP000694560">
    <property type="component" value="Unplaced"/>
</dbReference>
<evidence type="ECO:0000256" key="1">
    <source>
        <dbReference type="ARBA" id="ARBA00004370"/>
    </source>
</evidence>
<comment type="similarity">
    <text evidence="2">Belongs to the semaphorin family.</text>
</comment>
<dbReference type="OrthoDB" id="9945363at2759"/>
<dbReference type="GO" id="GO:0030335">
    <property type="term" value="P:positive regulation of cell migration"/>
    <property type="evidence" value="ECO:0007669"/>
    <property type="project" value="TreeGrafter"/>
</dbReference>
<organism evidence="9 10">
    <name type="scientific">Malurus cyaneus samueli</name>
    <dbReference type="NCBI Taxonomy" id="2593467"/>
    <lineage>
        <taxon>Eukaryota</taxon>
        <taxon>Metazoa</taxon>
        <taxon>Chordata</taxon>
        <taxon>Craniata</taxon>
        <taxon>Vertebrata</taxon>
        <taxon>Euteleostomi</taxon>
        <taxon>Archelosauria</taxon>
        <taxon>Archosauria</taxon>
        <taxon>Dinosauria</taxon>
        <taxon>Saurischia</taxon>
        <taxon>Theropoda</taxon>
        <taxon>Coelurosauria</taxon>
        <taxon>Aves</taxon>
        <taxon>Neognathae</taxon>
        <taxon>Neoaves</taxon>
        <taxon>Telluraves</taxon>
        <taxon>Australaves</taxon>
        <taxon>Passeriformes</taxon>
        <taxon>Meliphagoidea</taxon>
        <taxon>Maluridae</taxon>
        <taxon>Malurus</taxon>
    </lineage>
</organism>
<comment type="subcellular location">
    <subcellularLocation>
        <location evidence="1">Membrane</location>
    </subcellularLocation>
</comment>
<name>A0A8C5U1A4_9PASS</name>
<dbReference type="InterPro" id="IPR015943">
    <property type="entry name" value="WD40/YVTN_repeat-like_dom_sf"/>
</dbReference>
<dbReference type="InterPro" id="IPR036179">
    <property type="entry name" value="Ig-like_dom_sf"/>
</dbReference>